<dbReference type="InterPro" id="IPR000571">
    <property type="entry name" value="Znf_CCCH"/>
</dbReference>
<feature type="domain" description="C3H1-type" evidence="3">
    <location>
        <begin position="156"/>
        <end position="184"/>
    </location>
</feature>
<dbReference type="CDD" id="cd00882">
    <property type="entry name" value="Ras_like_GTPase"/>
    <property type="match status" value="1"/>
</dbReference>
<dbReference type="Gene3D" id="3.30.1370.210">
    <property type="match status" value="1"/>
</dbReference>
<dbReference type="InterPro" id="IPR003961">
    <property type="entry name" value="FN3_dom"/>
</dbReference>
<organism evidence="5 6">
    <name type="scientific">Crassostrea virginica</name>
    <name type="common">Eastern oyster</name>
    <dbReference type="NCBI Taxonomy" id="6565"/>
    <lineage>
        <taxon>Eukaryota</taxon>
        <taxon>Metazoa</taxon>
        <taxon>Spiralia</taxon>
        <taxon>Lophotrochozoa</taxon>
        <taxon>Mollusca</taxon>
        <taxon>Bivalvia</taxon>
        <taxon>Autobranchia</taxon>
        <taxon>Pteriomorphia</taxon>
        <taxon>Ostreida</taxon>
        <taxon>Ostreoidea</taxon>
        <taxon>Ostreidae</taxon>
        <taxon>Crassostrea</taxon>
    </lineage>
</organism>
<dbReference type="SMART" id="SM00356">
    <property type="entry name" value="ZnF_C3H1"/>
    <property type="match status" value="3"/>
</dbReference>
<evidence type="ECO:0000256" key="2">
    <source>
        <dbReference type="PROSITE-ProRule" id="PRU00723"/>
    </source>
</evidence>
<keyword evidence="2" id="KW-0479">Metal-binding</keyword>
<keyword evidence="2" id="KW-0862">Zinc</keyword>
<evidence type="ECO:0000259" key="3">
    <source>
        <dbReference type="PROSITE" id="PS50103"/>
    </source>
</evidence>
<dbReference type="GeneID" id="111122732"/>
<name>A0A8B8CXI0_CRAVI</name>
<dbReference type="AlphaFoldDB" id="A0A8B8CXI0"/>
<feature type="domain" description="C3H1-type" evidence="3">
    <location>
        <begin position="98"/>
        <end position="120"/>
    </location>
</feature>
<gene>
    <name evidence="6" type="primary">LOC111122732</name>
</gene>
<keyword evidence="5" id="KW-1185">Reference proteome</keyword>
<dbReference type="Pfam" id="PF21605">
    <property type="entry name" value="CRLF2-like_D2"/>
    <property type="match status" value="1"/>
</dbReference>
<reference evidence="5" key="1">
    <citation type="submission" date="2024-06" db="UniProtKB">
        <authorList>
            <consortium name="RefSeq"/>
        </authorList>
    </citation>
    <scope>NUCLEOTIDE SEQUENCE [LARGE SCALE GENOMIC DNA]</scope>
</reference>
<proteinExistence type="inferred from homology"/>
<evidence type="ECO:0000313" key="6">
    <source>
        <dbReference type="RefSeq" id="XP_022320325.1"/>
    </source>
</evidence>
<reference evidence="6" key="2">
    <citation type="submission" date="2025-08" db="UniProtKB">
        <authorList>
            <consortium name="RefSeq"/>
        </authorList>
    </citation>
    <scope>IDENTIFICATION</scope>
    <source>
        <tissue evidence="6">Whole sample</tissue>
    </source>
</reference>
<protein>
    <submittedName>
        <fullName evidence="6">Uncharacterized protein LOC111122732 isoform X1</fullName>
    </submittedName>
</protein>
<feature type="zinc finger region" description="C3H1-type" evidence="2">
    <location>
        <begin position="98"/>
        <end position="120"/>
    </location>
</feature>
<dbReference type="Proteomes" id="UP000694844">
    <property type="component" value="Chromosome 1"/>
</dbReference>
<keyword evidence="2" id="KW-0863">Zinc-finger</keyword>
<dbReference type="Pfam" id="PF14608">
    <property type="entry name" value="zf-CCCH_2"/>
    <property type="match status" value="2"/>
</dbReference>
<dbReference type="InterPro" id="IPR057602">
    <property type="entry name" value="Zfn-CCCH_PARP12"/>
</dbReference>
<dbReference type="SUPFAM" id="SSF49265">
    <property type="entry name" value="Fibronectin type III"/>
    <property type="match status" value="1"/>
</dbReference>
<evidence type="ECO:0000313" key="5">
    <source>
        <dbReference type="Proteomes" id="UP000694844"/>
    </source>
</evidence>
<dbReference type="PANTHER" id="PTHR32046:SF11">
    <property type="entry name" value="IMMUNE-ASSOCIATED NUCLEOTIDE-BINDING PROTEIN 10-LIKE"/>
    <property type="match status" value="1"/>
</dbReference>
<dbReference type="InterPro" id="IPR027417">
    <property type="entry name" value="P-loop_NTPase"/>
</dbReference>
<dbReference type="SUPFAM" id="SSF52540">
    <property type="entry name" value="P-loop containing nucleoside triphosphate hydrolases"/>
    <property type="match status" value="1"/>
</dbReference>
<dbReference type="RefSeq" id="XP_022320325.1">
    <property type="nucleotide sequence ID" value="XM_022464617.1"/>
</dbReference>
<dbReference type="PANTHER" id="PTHR32046">
    <property type="entry name" value="G DOMAIN-CONTAINING PROTEIN"/>
    <property type="match status" value="1"/>
</dbReference>
<dbReference type="OrthoDB" id="6103492at2759"/>
<evidence type="ECO:0000256" key="1">
    <source>
        <dbReference type="ARBA" id="ARBA00008159"/>
    </source>
</evidence>
<dbReference type="PROSITE" id="PS50103">
    <property type="entry name" value="ZF_C3H1"/>
    <property type="match status" value="2"/>
</dbReference>
<feature type="zinc finger region" description="C3H1-type" evidence="2">
    <location>
        <begin position="156"/>
        <end position="184"/>
    </location>
</feature>
<dbReference type="Gene3D" id="2.60.40.10">
    <property type="entry name" value="Immunoglobulins"/>
    <property type="match status" value="1"/>
</dbReference>
<dbReference type="Pfam" id="PF25261">
    <property type="entry name" value="zf-CCCH_PARP12"/>
    <property type="match status" value="1"/>
</dbReference>
<evidence type="ECO:0000259" key="4">
    <source>
        <dbReference type="PROSITE" id="PS50853"/>
    </source>
</evidence>
<feature type="domain" description="Fibronectin type-III" evidence="4">
    <location>
        <begin position="261"/>
        <end position="357"/>
    </location>
</feature>
<dbReference type="InterPro" id="IPR048648">
    <property type="entry name" value="CRLF2-like_D2"/>
</dbReference>
<dbReference type="PROSITE" id="PS50853">
    <property type="entry name" value="FN3"/>
    <property type="match status" value="1"/>
</dbReference>
<accession>A0A8B8CXI0</accession>
<sequence>MALMDQSVVRNAVQIIASNGGQLTLSELLNILKNSISPLSTLNVDTLQEKLNAHPHLFELDEAGRGKHQTKVMLAFEVQICEQSRKCNGFPICKALHICKYFIQDKCRANHKCSFGHALDSSHNLAVLTELNLDQIDPRKLKDWIQQQHNRRSRPSRPPKICNFYNTAGGCDKGENCLFLHLCRYFVNRSCKFGSKCTRSHTIRSNRNSEILRENGIDLGCNQDQILDIISDVKHQRERQPLESLETIHSSHNQDRKNNMTPGTPFLISAKSDRINLQWKNVSGLCSDFEYQIQYKEIPDGRWAIYRSDISHDSSRVVVSGLKAHTQYSFRIRLIHVKDGQEYPFTTESNVFETTESPALGMRQLSTRIQSGNPEIYLLPTKEVDGTRNMDSKTRKLSIGSDRLCIQEKTIMLVGATGSGKITLIDGFANYMFGVNWEDDFRFTLLNLEREERERLQDQAVSQTEWITCYSIYPDMAAKLDYALHIVDTPGFGDTRGVQRDQEIIDQIRKLFLLPGDKGIACLDAVCFLVKAPDARLTPSQKYILEAILSLFGKDIEKNICTCITFADAQKPPVLASLEKFRLPHQNYFKFNNSALFANNVNKDELAHNFWKIGMNIFDSFFDQLDKMETKSLQMTKRGKISKTPCTICKD</sequence>
<dbReference type="GO" id="GO:0008270">
    <property type="term" value="F:zinc ion binding"/>
    <property type="evidence" value="ECO:0007669"/>
    <property type="project" value="UniProtKB-KW"/>
</dbReference>
<dbReference type="InterPro" id="IPR013783">
    <property type="entry name" value="Ig-like_fold"/>
</dbReference>
<dbReference type="InterPro" id="IPR036116">
    <property type="entry name" value="FN3_sf"/>
</dbReference>
<comment type="similarity">
    <text evidence="1">Belongs to the type I cytokine receptor family. Type 5 subfamily.</text>
</comment>
<dbReference type="Gene3D" id="3.40.50.300">
    <property type="entry name" value="P-loop containing nucleotide triphosphate hydrolases"/>
    <property type="match status" value="1"/>
</dbReference>
<dbReference type="KEGG" id="cvn:111122732"/>
<dbReference type="CDD" id="cd00063">
    <property type="entry name" value="FN3"/>
    <property type="match status" value="1"/>
</dbReference>